<dbReference type="SMART" id="SM00849">
    <property type="entry name" value="Lactamase_B"/>
    <property type="match status" value="1"/>
</dbReference>
<dbReference type="HOGENOM" id="CLU_079268_0_0_2"/>
<dbReference type="KEGG" id="fpl:Ferp_0698"/>
<proteinExistence type="inferred from homology"/>
<accession>D3RWK5</accession>
<dbReference type="HAMAP" id="MF_01406">
    <property type="entry name" value="UPF0282"/>
    <property type="match status" value="1"/>
</dbReference>
<dbReference type="RefSeq" id="WP_012965212.1">
    <property type="nucleotide sequence ID" value="NC_013849.1"/>
</dbReference>
<evidence type="ECO:0000313" key="3">
    <source>
        <dbReference type="EMBL" id="ADC64868.1"/>
    </source>
</evidence>
<feature type="domain" description="Metallo-beta-lactamase" evidence="2">
    <location>
        <begin position="14"/>
        <end position="234"/>
    </location>
</feature>
<dbReference type="InterPro" id="IPR036866">
    <property type="entry name" value="RibonucZ/Hydroxyglut_hydro"/>
</dbReference>
<evidence type="ECO:0000256" key="1">
    <source>
        <dbReference type="HAMAP-Rule" id="MF_01406"/>
    </source>
</evidence>
<dbReference type="GeneID" id="8778202"/>
<dbReference type="PIRSF" id="PIRSF004944">
    <property type="entry name" value="UCP004944_hydrls"/>
    <property type="match status" value="1"/>
</dbReference>
<dbReference type="PANTHER" id="PTHR43546">
    <property type="entry name" value="UPF0173 METAL-DEPENDENT HYDROLASE MJ1163-RELATED"/>
    <property type="match status" value="1"/>
</dbReference>
<dbReference type="InterPro" id="IPR001279">
    <property type="entry name" value="Metallo-B-lactamas"/>
</dbReference>
<reference evidence="4" key="1">
    <citation type="submission" date="2010-02" db="EMBL/GenBank/DDBJ databases">
        <title>Complete sequence of Ferroglobus placidus DSM 10642.</title>
        <authorList>
            <consortium name="US DOE Joint Genome Institute"/>
            <person name="Lucas S."/>
            <person name="Copeland A."/>
            <person name="Lapidus A."/>
            <person name="Cheng J.-F."/>
            <person name="Bruce D."/>
            <person name="Goodwin L."/>
            <person name="Pitluck S."/>
            <person name="Saunders E."/>
            <person name="Brettin T."/>
            <person name="Detter J.C."/>
            <person name="Han C."/>
            <person name="Tapia R."/>
            <person name="Larimer F."/>
            <person name="Land M."/>
            <person name="Hauser L."/>
            <person name="Kyrpides N."/>
            <person name="Ivanova N."/>
            <person name="Holmes D."/>
            <person name="Lovley D."/>
            <person name="Kyrpides N."/>
            <person name="Anderson I.J."/>
            <person name="Woyke T."/>
        </authorList>
    </citation>
    <scope>NUCLEOTIDE SEQUENCE [LARGE SCALE GENOMIC DNA]</scope>
    <source>
        <strain evidence="4">DSM 10642 / AEDII12DO</strain>
    </source>
</reference>
<dbReference type="SUPFAM" id="SSF56281">
    <property type="entry name" value="Metallo-hydrolase/oxidoreductase"/>
    <property type="match status" value="1"/>
</dbReference>
<dbReference type="InterPro" id="IPR014426">
    <property type="entry name" value="UPF0282_hydrls"/>
</dbReference>
<dbReference type="PaxDb" id="589924-Ferp_0698"/>
<dbReference type="Pfam" id="PF12706">
    <property type="entry name" value="Lactamase_B_2"/>
    <property type="match status" value="1"/>
</dbReference>
<protein>
    <recommendedName>
        <fullName evidence="1">UPF0282 protein Ferp_0698</fullName>
    </recommendedName>
</protein>
<dbReference type="eggNOG" id="arCOG00969">
    <property type="taxonomic scope" value="Archaea"/>
</dbReference>
<dbReference type="Proteomes" id="UP000002613">
    <property type="component" value="Chromosome"/>
</dbReference>
<organism evidence="3 4">
    <name type="scientific">Ferroglobus placidus (strain DSM 10642 / AEDII12DO)</name>
    <dbReference type="NCBI Taxonomy" id="589924"/>
    <lineage>
        <taxon>Archaea</taxon>
        <taxon>Methanobacteriati</taxon>
        <taxon>Methanobacteriota</taxon>
        <taxon>Archaeoglobi</taxon>
        <taxon>Archaeoglobales</taxon>
        <taxon>Archaeoglobaceae</taxon>
        <taxon>Ferroglobus</taxon>
    </lineage>
</organism>
<dbReference type="NCBIfam" id="NF003287">
    <property type="entry name" value="PRK04286.1-1"/>
    <property type="match status" value="1"/>
</dbReference>
<dbReference type="InterPro" id="IPR050114">
    <property type="entry name" value="UPF0173_UPF0282_UlaG_hydrolase"/>
</dbReference>
<dbReference type="OrthoDB" id="21331at2157"/>
<dbReference type="STRING" id="589924.Ferp_0698"/>
<reference evidence="3 4" key="2">
    <citation type="journal article" date="2011" name="Stand. Genomic Sci.">
        <title>Complete genome sequence of Ferroglobus placidus AEDII12DO.</title>
        <authorList>
            <person name="Anderson I."/>
            <person name="Risso C."/>
            <person name="Holmes D."/>
            <person name="Lucas S."/>
            <person name="Copeland A."/>
            <person name="Lapidus A."/>
            <person name="Cheng J.F."/>
            <person name="Bruce D."/>
            <person name="Goodwin L."/>
            <person name="Pitluck S."/>
            <person name="Saunders E."/>
            <person name="Brettin T."/>
            <person name="Detter J.C."/>
            <person name="Han C."/>
            <person name="Tapia R."/>
            <person name="Larimer F."/>
            <person name="Land M."/>
            <person name="Hauser L."/>
            <person name="Woyke T."/>
            <person name="Lovley D."/>
            <person name="Kyrpides N."/>
            <person name="Ivanova N."/>
        </authorList>
    </citation>
    <scope>NUCLEOTIDE SEQUENCE [LARGE SCALE GENOMIC DNA]</scope>
    <source>
        <strain evidence="4">DSM 10642 / AEDII12DO</strain>
    </source>
</reference>
<sequence length="284" mass="32899">MKIIPLAFDSFGARSMATFVSSKNVRIIIDPSVALGPRRYGLPPHEKEIRRKEKLWERIKKYAGKAEVVVITHYHYDHHNPNDAEVFRDKVVLIKDPRNKINRSQMGRSAFFISQIKDAAKEIVVADGKEFEFEDVALKFSKPVPHGTNDRLGYVLEVLVEEKKRFLFTSDVEGLSLDEQLEEAVKFDPDVVFADGPMTYMLNYRFSQKSLEKSIENLVKLMEKTRVKKLVLDHHLTRDLKWRERMKEVFEKGEELGVKVMSAANFAGVKENLLEARRKELYEG</sequence>
<comment type="similarity">
    <text evidence="1">Belongs to the UPF0282 family.</text>
</comment>
<evidence type="ECO:0000259" key="2">
    <source>
        <dbReference type="SMART" id="SM00849"/>
    </source>
</evidence>
<dbReference type="PANTHER" id="PTHR43546:SF4">
    <property type="entry name" value="UPF0282 PROTEIN MJ1629"/>
    <property type="match status" value="1"/>
</dbReference>
<keyword evidence="4" id="KW-1185">Reference proteome</keyword>
<evidence type="ECO:0000313" key="4">
    <source>
        <dbReference type="Proteomes" id="UP000002613"/>
    </source>
</evidence>
<dbReference type="Gene3D" id="3.60.15.10">
    <property type="entry name" value="Ribonuclease Z/Hydroxyacylglutathione hydrolase-like"/>
    <property type="match status" value="1"/>
</dbReference>
<name>D3RWK5_FERPA</name>
<dbReference type="AlphaFoldDB" id="D3RWK5"/>
<gene>
    <name evidence="3" type="ordered locus">Ferp_0698</name>
</gene>
<dbReference type="EMBL" id="CP001899">
    <property type="protein sequence ID" value="ADC64868.1"/>
    <property type="molecule type" value="Genomic_DNA"/>
</dbReference>